<dbReference type="GO" id="GO:0003887">
    <property type="term" value="F:DNA-directed DNA polymerase activity"/>
    <property type="evidence" value="ECO:0007669"/>
    <property type="project" value="TreeGrafter"/>
</dbReference>
<evidence type="ECO:0000256" key="1">
    <source>
        <dbReference type="SAM" id="Coils"/>
    </source>
</evidence>
<sequence>MDVKTRHYQQLSHQLNKLQENISQSNQQFRIAADQLQQMQKLTNESRFMAVSKIIDKQESEESVDPSVRGIPFAVQQKHILCTVSYEARARGVKKLGSISDARKICPEIQTVNGEDLTLYRTISRNVFAFLSDYLGKDTPIQKLGLDEYFIDITNLPAQPRELSKQTHLVYQDNEPTDAELNDMAVVEDIRRQIHSRFHLTCSAGISNSIMLSKLVGNLHKPDHQTLLNVRSDGDLQAFLDPFPLRKLHGFGRVIVERMARMLGTEDEDSLTVRNARTQLSRPDLEREFGERVGARLYQNLRGIDNEEVKQSDIYPRQISIEDSSGNIDAVEDAWRMLESVTERLIRRLDEEYVDVEAGSGKRVFKLHPTRVRISTRRTSTIANTRVATHVPESLSSAVGVSLFHLDKYSKEERARRLCKESLYSMVKRLYDAGIAHHANKLRVVNVAFTDFADGPPPPPIDQFLASRAGKASKKHKKNTEIVYLSSSSSSSNDGDVEVENEDVAAYSDADADADEDAITCPVCHAQLMTFTVESHMRFHDLGND</sequence>
<dbReference type="PANTHER" id="PTHR46404">
    <property type="entry name" value="DNA POLYMERASE IOTA"/>
    <property type="match status" value="1"/>
</dbReference>
<evidence type="ECO:0000259" key="2">
    <source>
        <dbReference type="PROSITE" id="PS50173"/>
    </source>
</evidence>
<proteinExistence type="predicted"/>
<dbReference type="EMBL" id="SPNW01000039">
    <property type="protein sequence ID" value="TIA88376.1"/>
    <property type="molecule type" value="Genomic_DNA"/>
</dbReference>
<dbReference type="Pfam" id="PF08227">
    <property type="entry name" value="DASH_Hsk3"/>
    <property type="match status" value="1"/>
</dbReference>
<organism evidence="3 4">
    <name type="scientific">Wallemia hederae</name>
    <dbReference type="NCBI Taxonomy" id="1540922"/>
    <lineage>
        <taxon>Eukaryota</taxon>
        <taxon>Fungi</taxon>
        <taxon>Dikarya</taxon>
        <taxon>Basidiomycota</taxon>
        <taxon>Wallemiomycotina</taxon>
        <taxon>Wallemiomycetes</taxon>
        <taxon>Wallemiales</taxon>
        <taxon>Wallemiaceae</taxon>
        <taxon>Wallemia</taxon>
    </lineage>
</organism>
<keyword evidence="1" id="KW-0175">Coiled coil</keyword>
<protein>
    <recommendedName>
        <fullName evidence="2">UmuC domain-containing protein</fullName>
    </recommendedName>
</protein>
<feature type="domain" description="UmuC" evidence="2">
    <location>
        <begin position="48"/>
        <end position="252"/>
    </location>
</feature>
<dbReference type="GO" id="GO:0006281">
    <property type="term" value="P:DNA repair"/>
    <property type="evidence" value="ECO:0007669"/>
    <property type="project" value="InterPro"/>
</dbReference>
<name>A0A4T0FNK6_9BASI</name>
<accession>A0A4T0FNK6</accession>
<dbReference type="Proteomes" id="UP000310189">
    <property type="component" value="Unassembled WGS sequence"/>
</dbReference>
<comment type="caution">
    <text evidence="3">The sequence shown here is derived from an EMBL/GenBank/DDBJ whole genome shotgun (WGS) entry which is preliminary data.</text>
</comment>
<dbReference type="GO" id="GO:0070987">
    <property type="term" value="P:error-free translesion synthesis"/>
    <property type="evidence" value="ECO:0007669"/>
    <property type="project" value="UniProtKB-ARBA"/>
</dbReference>
<dbReference type="InterPro" id="IPR043128">
    <property type="entry name" value="Rev_trsase/Diguanyl_cyclase"/>
</dbReference>
<dbReference type="PANTHER" id="PTHR46404:SF1">
    <property type="entry name" value="DNA POLYMERASE IOTA"/>
    <property type="match status" value="1"/>
</dbReference>
<reference evidence="3 4" key="1">
    <citation type="submission" date="2019-03" db="EMBL/GenBank/DDBJ databases">
        <title>Sequencing 23 genomes of Wallemia ichthyophaga.</title>
        <authorList>
            <person name="Gostincar C."/>
        </authorList>
    </citation>
    <scope>NUCLEOTIDE SEQUENCE [LARGE SCALE GENOMIC DNA]</scope>
    <source>
        <strain evidence="3 4">EXF-5753</strain>
    </source>
</reference>
<dbReference type="OrthoDB" id="1747274at2759"/>
<dbReference type="PROSITE" id="PS50173">
    <property type="entry name" value="UMUC"/>
    <property type="match status" value="1"/>
</dbReference>
<dbReference type="InterPro" id="IPR024728">
    <property type="entry name" value="PolY_HhH_motif"/>
</dbReference>
<dbReference type="InterPro" id="IPR036775">
    <property type="entry name" value="DNA_pol_Y-fam_lit_finger_sf"/>
</dbReference>
<dbReference type="InterPro" id="IPR043502">
    <property type="entry name" value="DNA/RNA_pol_sf"/>
</dbReference>
<dbReference type="Gene3D" id="3.40.1170.60">
    <property type="match status" value="1"/>
</dbReference>
<dbReference type="SUPFAM" id="SSF56672">
    <property type="entry name" value="DNA/RNA polymerases"/>
    <property type="match status" value="1"/>
</dbReference>
<dbReference type="Pfam" id="PF00817">
    <property type="entry name" value="IMS"/>
    <property type="match status" value="1"/>
</dbReference>
<feature type="coiled-coil region" evidence="1">
    <location>
        <begin position="1"/>
        <end position="35"/>
    </location>
</feature>
<dbReference type="Gene3D" id="3.30.70.270">
    <property type="match status" value="1"/>
</dbReference>
<dbReference type="GO" id="GO:0003684">
    <property type="term" value="F:damaged DNA binding"/>
    <property type="evidence" value="ECO:0007669"/>
    <property type="project" value="InterPro"/>
</dbReference>
<dbReference type="Gene3D" id="3.30.1490.100">
    <property type="entry name" value="DNA polymerase, Y-family, little finger domain"/>
    <property type="match status" value="1"/>
</dbReference>
<keyword evidence="4" id="KW-1185">Reference proteome</keyword>
<dbReference type="AlphaFoldDB" id="A0A4T0FNK6"/>
<dbReference type="InterPro" id="IPR013183">
    <property type="entry name" value="Hsk3-like"/>
</dbReference>
<evidence type="ECO:0000313" key="3">
    <source>
        <dbReference type="EMBL" id="TIA88376.1"/>
    </source>
</evidence>
<dbReference type="InterPro" id="IPR001126">
    <property type="entry name" value="UmuC"/>
</dbReference>
<gene>
    <name evidence="3" type="ORF">E3P99_02645</name>
</gene>
<dbReference type="Pfam" id="PF11798">
    <property type="entry name" value="IMS_HHH"/>
    <property type="match status" value="1"/>
</dbReference>
<evidence type="ECO:0000313" key="4">
    <source>
        <dbReference type="Proteomes" id="UP000310189"/>
    </source>
</evidence>
<dbReference type="Gene3D" id="1.10.150.20">
    <property type="entry name" value="5' to 3' exonuclease, C-terminal subdomain"/>
    <property type="match status" value="1"/>
</dbReference>